<sequence length="310" mass="34224">MKAYLLAAGTGSRLRPMTQWLPKPLVPFLNQPLVHYQHQQLLEHAAHVRFNISYLAAPLTAYVNSVPRTSYSLEAQPLGSARTVWQERDYFDETTIVACADVLADYPVEQLLANHRASGALVTIATTTVDDPRRFGVIVSAPDGRIEAFQEKPELPASNTISTGIYVFEPEVLRHWNSHWQDLGGEAFPHLLAQGVPLNAWALPGDWQDVGTGENYLFLQLRRLGGNSLVHPEACVHPSATLQRTVVGAGALIEAGATLTNCIVWPETHVEAGASIGLSVLAPQFSLRLDRRQRTQTVPVDRRQALRYIS</sequence>
<dbReference type="STRING" id="1183438.GKIL_3992"/>
<dbReference type="RefSeq" id="WP_023175575.1">
    <property type="nucleotide sequence ID" value="NC_022600.1"/>
</dbReference>
<keyword evidence="2" id="KW-0808">Transferase</keyword>
<accession>U5QMV6</accession>
<dbReference type="InterPro" id="IPR050486">
    <property type="entry name" value="Mannose-1P_guanyltransferase"/>
</dbReference>
<dbReference type="eggNOG" id="COG1208">
    <property type="taxonomic scope" value="Bacteria"/>
</dbReference>
<evidence type="ECO:0000259" key="1">
    <source>
        <dbReference type="Pfam" id="PF00483"/>
    </source>
</evidence>
<dbReference type="AlphaFoldDB" id="U5QMV6"/>
<dbReference type="CDD" id="cd04181">
    <property type="entry name" value="NTP_transferase"/>
    <property type="match status" value="1"/>
</dbReference>
<dbReference type="EMBL" id="CP003587">
    <property type="protein sequence ID" value="AGY60238.1"/>
    <property type="molecule type" value="Genomic_DNA"/>
</dbReference>
<dbReference type="HOGENOM" id="CLU_029499_0_0_3"/>
<dbReference type="PANTHER" id="PTHR22572">
    <property type="entry name" value="SUGAR-1-PHOSPHATE GUANYL TRANSFERASE"/>
    <property type="match status" value="1"/>
</dbReference>
<evidence type="ECO:0000313" key="3">
    <source>
        <dbReference type="Proteomes" id="UP000017396"/>
    </source>
</evidence>
<dbReference type="KEGG" id="glj:GKIL_3992"/>
<dbReference type="Pfam" id="PF00483">
    <property type="entry name" value="NTP_transferase"/>
    <property type="match status" value="1"/>
</dbReference>
<evidence type="ECO:0000313" key="2">
    <source>
        <dbReference type="EMBL" id="AGY60238.1"/>
    </source>
</evidence>
<dbReference type="InterPro" id="IPR029044">
    <property type="entry name" value="Nucleotide-diphossugar_trans"/>
</dbReference>
<dbReference type="Gene3D" id="3.90.550.10">
    <property type="entry name" value="Spore Coat Polysaccharide Biosynthesis Protein SpsA, Chain A"/>
    <property type="match status" value="1"/>
</dbReference>
<dbReference type="InterPro" id="IPR005835">
    <property type="entry name" value="NTP_transferase_dom"/>
</dbReference>
<gene>
    <name evidence="2" type="primary">glgC</name>
    <name evidence="2" type="ORF">GKIL_3992</name>
</gene>
<feature type="domain" description="Nucleotidyl transferase" evidence="1">
    <location>
        <begin position="3"/>
        <end position="217"/>
    </location>
</feature>
<dbReference type="OrthoDB" id="9803871at2"/>
<proteinExistence type="predicted"/>
<dbReference type="GO" id="GO:0016740">
    <property type="term" value="F:transferase activity"/>
    <property type="evidence" value="ECO:0007669"/>
    <property type="project" value="UniProtKB-KW"/>
</dbReference>
<reference evidence="2 3" key="1">
    <citation type="journal article" date="2013" name="PLoS ONE">
        <title>Cultivation and Complete Genome Sequencing of Gloeobacter kilaueensis sp. nov., from a Lava Cave in Kilauea Caldera, Hawai'i.</title>
        <authorList>
            <person name="Saw J.H."/>
            <person name="Schatz M."/>
            <person name="Brown M.V."/>
            <person name="Kunkel D.D."/>
            <person name="Foster J.S."/>
            <person name="Shick H."/>
            <person name="Christensen S."/>
            <person name="Hou S."/>
            <person name="Wan X."/>
            <person name="Donachie S.P."/>
        </authorList>
    </citation>
    <scope>NUCLEOTIDE SEQUENCE [LARGE SCALE GENOMIC DNA]</scope>
    <source>
        <strain evidence="3">JS</strain>
    </source>
</reference>
<name>U5QMV6_GLOK1</name>
<dbReference type="Proteomes" id="UP000017396">
    <property type="component" value="Chromosome"/>
</dbReference>
<dbReference type="SUPFAM" id="SSF53448">
    <property type="entry name" value="Nucleotide-diphospho-sugar transferases"/>
    <property type="match status" value="1"/>
</dbReference>
<protein>
    <submittedName>
        <fullName evidence="2">Nucleotidyl transferase</fullName>
    </submittedName>
</protein>
<dbReference type="Gene3D" id="2.160.10.10">
    <property type="entry name" value="Hexapeptide repeat proteins"/>
    <property type="match status" value="1"/>
</dbReference>
<organism evidence="2 3">
    <name type="scientific">Gloeobacter kilaueensis (strain ATCC BAA-2537 / CCAP 1431/1 / ULC 316 / JS1)</name>
    <dbReference type="NCBI Taxonomy" id="1183438"/>
    <lineage>
        <taxon>Bacteria</taxon>
        <taxon>Bacillati</taxon>
        <taxon>Cyanobacteriota</taxon>
        <taxon>Cyanophyceae</taxon>
        <taxon>Gloeobacterales</taxon>
        <taxon>Gloeobacteraceae</taxon>
        <taxon>Gloeobacter</taxon>
    </lineage>
</organism>
<keyword evidence="3" id="KW-1185">Reference proteome</keyword>